<dbReference type="WBParaSite" id="Pan_g11160.t1">
    <property type="protein sequence ID" value="Pan_g11160.t1"/>
    <property type="gene ID" value="Pan_g11160"/>
</dbReference>
<feature type="domain" description="MAM" evidence="2">
    <location>
        <begin position="536"/>
        <end position="697"/>
    </location>
</feature>
<name>A0A7E4UP94_PANRE</name>
<dbReference type="InterPro" id="IPR013320">
    <property type="entry name" value="ConA-like_dom_sf"/>
</dbReference>
<keyword evidence="1" id="KW-0472">Membrane</keyword>
<protein>
    <submittedName>
        <fullName evidence="4">MAM domain-containing protein</fullName>
    </submittedName>
</protein>
<reference evidence="4" key="2">
    <citation type="submission" date="2020-10" db="UniProtKB">
        <authorList>
            <consortium name="WormBaseParasite"/>
        </authorList>
    </citation>
    <scope>IDENTIFICATION</scope>
</reference>
<dbReference type="AlphaFoldDB" id="A0A7E4UP94"/>
<evidence type="ECO:0000313" key="3">
    <source>
        <dbReference type="Proteomes" id="UP000492821"/>
    </source>
</evidence>
<sequence>MEWPDVDRMLSVFIIRFVISCWCIFTNSLMLCVFRVVAGMLTQWIILGTIMQVSVVKTRPPGDTFQCSFDVIVHPNFVWVLIGCASTGGLITIILYILAFKALKSIQDCVSSIERFNFKRQQTILYTVSILMSTHMVFCICPILLTVIGLVSLDYYMEHYDKLIMSRLKCRGWLICYIYLLWMCSIMPLSDACSGSSGFAAARSRAAALGAPNVDSEMRAAKCQRADFGIYRAEEIRSLATVYEIPGDVSLRTIVQGGNSTCFFDAPTESCAWFSTDALPSPLPFRRARFETVFDYQRFDCTSDRTFSFDDYFLLAGGEPIPNLATEGQAAMEIAIPCQLDNAMLKFQYWSNNETPILKVCIIPEDTFVPNCEESKFDENPLTFEIPSRLEPFRIRIQVDHLGPSDIVLVDKIIYEGTICELVGSDGVGGNAVNAVGDENYGGKAKASGTTNELAETAIGLERTFATLAPTLPTMEAVDIGQNGDLNQVGIESGETAMPPSSAIVKDEEDGDLHSELTEMGNEQETETALNGCKALVCNFNFGDACNYRLSGLASTASWQIGSSLLGNPHTGIHKPSPKDNTTGFLYVGLDGNDFSKEVFVLESPAFHLNEPAYLTFDLYQRSMGPQLKVCIDSFEDCPYSNPALVPDQFWHLDQRVFLPDAATKVYFLAAKVRQNLYLAIDNIRLLNVNGVSACPSDTGIPGPATRRRYAAGRH</sequence>
<evidence type="ECO:0000256" key="1">
    <source>
        <dbReference type="SAM" id="Phobius"/>
    </source>
</evidence>
<dbReference type="Proteomes" id="UP000492821">
    <property type="component" value="Unassembled WGS sequence"/>
</dbReference>
<proteinExistence type="predicted"/>
<keyword evidence="1" id="KW-1133">Transmembrane helix</keyword>
<feature type="transmembrane region" description="Helical" evidence="1">
    <location>
        <begin position="6"/>
        <end position="25"/>
    </location>
</feature>
<dbReference type="InterPro" id="IPR000998">
    <property type="entry name" value="MAM_dom"/>
</dbReference>
<feature type="transmembrane region" description="Helical" evidence="1">
    <location>
        <begin position="76"/>
        <end position="103"/>
    </location>
</feature>
<evidence type="ECO:0000313" key="4">
    <source>
        <dbReference type="WBParaSite" id="Pan_g11160.t1"/>
    </source>
</evidence>
<feature type="transmembrane region" description="Helical" evidence="1">
    <location>
        <begin position="124"/>
        <end position="151"/>
    </location>
</feature>
<dbReference type="Gene3D" id="2.60.120.200">
    <property type="match status" value="1"/>
</dbReference>
<dbReference type="PROSITE" id="PS50060">
    <property type="entry name" value="MAM_2"/>
    <property type="match status" value="1"/>
</dbReference>
<keyword evidence="1" id="KW-0812">Transmembrane</keyword>
<organism evidence="3 4">
    <name type="scientific">Panagrellus redivivus</name>
    <name type="common">Microworm</name>
    <dbReference type="NCBI Taxonomy" id="6233"/>
    <lineage>
        <taxon>Eukaryota</taxon>
        <taxon>Metazoa</taxon>
        <taxon>Ecdysozoa</taxon>
        <taxon>Nematoda</taxon>
        <taxon>Chromadorea</taxon>
        <taxon>Rhabditida</taxon>
        <taxon>Tylenchina</taxon>
        <taxon>Panagrolaimomorpha</taxon>
        <taxon>Panagrolaimoidea</taxon>
        <taxon>Panagrolaimidae</taxon>
        <taxon>Panagrellus</taxon>
    </lineage>
</organism>
<dbReference type="GO" id="GO:0016020">
    <property type="term" value="C:membrane"/>
    <property type="evidence" value="ECO:0007669"/>
    <property type="project" value="InterPro"/>
</dbReference>
<evidence type="ECO:0000259" key="2">
    <source>
        <dbReference type="PROSITE" id="PS50060"/>
    </source>
</evidence>
<reference evidence="3" key="1">
    <citation type="journal article" date="2013" name="Genetics">
        <title>The draft genome and transcriptome of Panagrellus redivivus are shaped by the harsh demands of a free-living lifestyle.</title>
        <authorList>
            <person name="Srinivasan J."/>
            <person name="Dillman A.R."/>
            <person name="Macchietto M.G."/>
            <person name="Heikkinen L."/>
            <person name="Lakso M."/>
            <person name="Fracchia K.M."/>
            <person name="Antoshechkin I."/>
            <person name="Mortazavi A."/>
            <person name="Wong G."/>
            <person name="Sternberg P.W."/>
        </authorList>
    </citation>
    <scope>NUCLEOTIDE SEQUENCE [LARGE SCALE GENOMIC DNA]</scope>
    <source>
        <strain evidence="3">MT8872</strain>
    </source>
</reference>
<feature type="transmembrane region" description="Helical" evidence="1">
    <location>
        <begin position="171"/>
        <end position="189"/>
    </location>
</feature>
<feature type="transmembrane region" description="Helical" evidence="1">
    <location>
        <begin position="32"/>
        <end position="56"/>
    </location>
</feature>
<accession>A0A7E4UP94</accession>
<keyword evidence="3" id="KW-1185">Reference proteome</keyword>
<dbReference type="SUPFAM" id="SSF49899">
    <property type="entry name" value="Concanavalin A-like lectins/glucanases"/>
    <property type="match status" value="1"/>
</dbReference>